<dbReference type="PANTHER" id="PTHR30204">
    <property type="entry name" value="REDOX-CYCLING DRUG-SENSING TRANSCRIPTIONAL ACTIVATOR SOXR"/>
    <property type="match status" value="1"/>
</dbReference>
<evidence type="ECO:0000256" key="1">
    <source>
        <dbReference type="ARBA" id="ARBA00023125"/>
    </source>
</evidence>
<gene>
    <name evidence="3" type="ORF">AVDCRST_MAG76-2508</name>
</gene>
<dbReference type="EMBL" id="CADCSZ010000156">
    <property type="protein sequence ID" value="CAA9255206.1"/>
    <property type="molecule type" value="Genomic_DNA"/>
</dbReference>
<feature type="domain" description="HTH merR-type" evidence="2">
    <location>
        <begin position="1"/>
        <end position="70"/>
    </location>
</feature>
<sequence>MRMAELSRLSGVPTGTIKYYLREGLLPSGQATAPNQAEYGQAQLDRLALIRALREAAALPIATIGRVLAAMDAYQENTQADYLSIAIRALSEPLTIPEHDVERYARAEVQVAELLDILGWDVDPDSAGRDDLVRALVGIHKFVPGLITDPEQLLPYGRAVRSLADVEIPESYDPATDRAAVLHFSVLGTVLFEPVLLALRKLAHVDRIRHTSAWSRRR</sequence>
<dbReference type="GO" id="GO:0003677">
    <property type="term" value="F:DNA binding"/>
    <property type="evidence" value="ECO:0007669"/>
    <property type="project" value="UniProtKB-KW"/>
</dbReference>
<dbReference type="SMART" id="SM00422">
    <property type="entry name" value="HTH_MERR"/>
    <property type="match status" value="1"/>
</dbReference>
<dbReference type="InterPro" id="IPR047057">
    <property type="entry name" value="MerR_fam"/>
</dbReference>
<accession>A0A6J4INN6</accession>
<keyword evidence="1" id="KW-0238">DNA-binding</keyword>
<dbReference type="Gene3D" id="1.10.1660.10">
    <property type="match status" value="1"/>
</dbReference>
<evidence type="ECO:0000313" key="3">
    <source>
        <dbReference type="EMBL" id="CAA9255206.1"/>
    </source>
</evidence>
<name>A0A6J4INN6_9ACTN</name>
<reference evidence="3" key="1">
    <citation type="submission" date="2020-02" db="EMBL/GenBank/DDBJ databases">
        <authorList>
            <person name="Meier V. D."/>
        </authorList>
    </citation>
    <scope>NUCLEOTIDE SEQUENCE</scope>
    <source>
        <strain evidence="3">AVDCRST_MAG76</strain>
    </source>
</reference>
<dbReference type="PRINTS" id="PR00040">
    <property type="entry name" value="HTHMERR"/>
</dbReference>
<dbReference type="InterPro" id="IPR000551">
    <property type="entry name" value="MerR-type_HTH_dom"/>
</dbReference>
<proteinExistence type="predicted"/>
<dbReference type="AlphaFoldDB" id="A0A6J4INN6"/>
<dbReference type="InterPro" id="IPR009061">
    <property type="entry name" value="DNA-bd_dom_put_sf"/>
</dbReference>
<dbReference type="PANTHER" id="PTHR30204:SF98">
    <property type="entry name" value="HTH-TYPE TRANSCRIPTIONAL REGULATOR ADHR"/>
    <property type="match status" value="1"/>
</dbReference>
<dbReference type="GO" id="GO:0003700">
    <property type="term" value="F:DNA-binding transcription factor activity"/>
    <property type="evidence" value="ECO:0007669"/>
    <property type="project" value="InterPro"/>
</dbReference>
<protein>
    <recommendedName>
        <fullName evidence="2">HTH merR-type domain-containing protein</fullName>
    </recommendedName>
</protein>
<dbReference type="SUPFAM" id="SSF46955">
    <property type="entry name" value="Putative DNA-binding domain"/>
    <property type="match status" value="1"/>
</dbReference>
<dbReference type="PROSITE" id="PS50937">
    <property type="entry name" value="HTH_MERR_2"/>
    <property type="match status" value="1"/>
</dbReference>
<organism evidence="3">
    <name type="scientific">uncultured Acidimicrobiales bacterium</name>
    <dbReference type="NCBI Taxonomy" id="310071"/>
    <lineage>
        <taxon>Bacteria</taxon>
        <taxon>Bacillati</taxon>
        <taxon>Actinomycetota</taxon>
        <taxon>Acidimicrobiia</taxon>
        <taxon>Acidimicrobiales</taxon>
        <taxon>environmental samples</taxon>
    </lineage>
</organism>
<dbReference type="Pfam" id="PF13411">
    <property type="entry name" value="MerR_1"/>
    <property type="match status" value="1"/>
</dbReference>
<evidence type="ECO:0000259" key="2">
    <source>
        <dbReference type="PROSITE" id="PS50937"/>
    </source>
</evidence>